<name>A0A0N4W6U4_HAEPC</name>
<evidence type="ECO:0000256" key="1">
    <source>
        <dbReference type="SAM" id="MobiDB-lite"/>
    </source>
</evidence>
<feature type="region of interest" description="Disordered" evidence="1">
    <location>
        <begin position="1"/>
        <end position="29"/>
    </location>
</feature>
<proteinExistence type="predicted"/>
<evidence type="ECO:0000313" key="2">
    <source>
        <dbReference type="WBParaSite" id="HPLM_0000580401-mRNA-1"/>
    </source>
</evidence>
<organism evidence="2">
    <name type="scientific">Haemonchus placei</name>
    <name type="common">Barber's pole worm</name>
    <dbReference type="NCBI Taxonomy" id="6290"/>
    <lineage>
        <taxon>Eukaryota</taxon>
        <taxon>Metazoa</taxon>
        <taxon>Ecdysozoa</taxon>
        <taxon>Nematoda</taxon>
        <taxon>Chromadorea</taxon>
        <taxon>Rhabditida</taxon>
        <taxon>Rhabditina</taxon>
        <taxon>Rhabditomorpha</taxon>
        <taxon>Strongyloidea</taxon>
        <taxon>Trichostrongylidae</taxon>
        <taxon>Haemonchus</taxon>
    </lineage>
</organism>
<feature type="compositionally biased region" description="Basic residues" evidence="1">
    <location>
        <begin position="1"/>
        <end position="10"/>
    </location>
</feature>
<feature type="compositionally biased region" description="Low complexity" evidence="1">
    <location>
        <begin position="11"/>
        <end position="29"/>
    </location>
</feature>
<dbReference type="AlphaFoldDB" id="A0A0N4W6U4"/>
<protein>
    <submittedName>
        <fullName evidence="2">Uncharacterized protein</fullName>
    </submittedName>
</protein>
<sequence>MPSKQQRSKKASLSSSQPPSSSTSKGGTQTANLVAEISKICRRWSFSIIVLNHDPAIENMLIALSEKIPMDFSDLLESDKRGRSIVISGLEDGQGGLQPSVRQRDLEVFRVLDALDVECRPVEMYCMGEPKPKRPILVKVVLPSRLHWRRVIASARLLREAGLPNVFLRRSMTEDEKKREYELRQEARERNKGSGSRDWVVHQGQLKRASELPHRRSGNHLRCMVILCFLVNY</sequence>
<dbReference type="OMA" id="IMAEDRQ"/>
<accession>A0A0N4W6U4</accession>
<reference evidence="2" key="1">
    <citation type="submission" date="2017-02" db="UniProtKB">
        <authorList>
            <consortium name="WormBaseParasite"/>
        </authorList>
    </citation>
    <scope>IDENTIFICATION</scope>
</reference>
<dbReference type="WBParaSite" id="HPLM_0000580401-mRNA-1">
    <property type="protein sequence ID" value="HPLM_0000580401-mRNA-1"/>
    <property type="gene ID" value="HPLM_0000580401"/>
</dbReference>